<evidence type="ECO:0000313" key="4">
    <source>
        <dbReference type="Proteomes" id="UP001321520"/>
    </source>
</evidence>
<evidence type="ECO:0000256" key="1">
    <source>
        <dbReference type="ARBA" id="ARBA00034120"/>
    </source>
</evidence>
<protein>
    <submittedName>
        <fullName evidence="3">Reverse transcriptase domain-containing protein</fullName>
    </submittedName>
</protein>
<comment type="similarity">
    <text evidence="1">Belongs to the bacterial reverse transcriptase family.</text>
</comment>
<name>A0ABY9EH36_9GAMM</name>
<keyword evidence="4" id="KW-1185">Reference proteome</keyword>
<dbReference type="InterPro" id="IPR000477">
    <property type="entry name" value="RT_dom"/>
</dbReference>
<reference evidence="3 4" key="1">
    <citation type="submission" date="2022-05" db="EMBL/GenBank/DDBJ databases">
        <title>Microbulbifer sp. nov., isolated from sponge.</title>
        <authorList>
            <person name="Gao L."/>
        </authorList>
    </citation>
    <scope>NUCLEOTIDE SEQUENCE [LARGE SCALE GENOMIC DNA]</scope>
    <source>
        <strain evidence="3 4">MI-G</strain>
    </source>
</reference>
<sequence>MDRRLSWVGGGHVIEMDIQGFFDHLDKYQLRTFLQQRIGDGVTLRLINKWLKAEVMEERGLHYPEKGTPQGGVISPLLANVYCTTCRTNGLSRKLNPGLSMAFA</sequence>
<keyword evidence="3" id="KW-0548">Nucleotidyltransferase</keyword>
<dbReference type="EMBL" id="CP098023">
    <property type="protein sequence ID" value="WKD51453.1"/>
    <property type="molecule type" value="Genomic_DNA"/>
</dbReference>
<evidence type="ECO:0000313" key="3">
    <source>
        <dbReference type="EMBL" id="WKD51453.1"/>
    </source>
</evidence>
<accession>A0ABY9EH36</accession>
<evidence type="ECO:0000259" key="2">
    <source>
        <dbReference type="PROSITE" id="PS50878"/>
    </source>
</evidence>
<dbReference type="Proteomes" id="UP001321520">
    <property type="component" value="Chromosome"/>
</dbReference>
<dbReference type="GO" id="GO:0003964">
    <property type="term" value="F:RNA-directed DNA polymerase activity"/>
    <property type="evidence" value="ECO:0007669"/>
    <property type="project" value="UniProtKB-KW"/>
</dbReference>
<dbReference type="InterPro" id="IPR051083">
    <property type="entry name" value="GrpII_Intron_Splice-Mob/Def"/>
</dbReference>
<dbReference type="CDD" id="cd01651">
    <property type="entry name" value="RT_G2_intron"/>
    <property type="match status" value="1"/>
</dbReference>
<dbReference type="RefSeq" id="WP_301418743.1">
    <property type="nucleotide sequence ID" value="NZ_CP098023.1"/>
</dbReference>
<organism evidence="3 4">
    <name type="scientific">Microbulbifer spongiae</name>
    <dbReference type="NCBI Taxonomy" id="2944933"/>
    <lineage>
        <taxon>Bacteria</taxon>
        <taxon>Pseudomonadati</taxon>
        <taxon>Pseudomonadota</taxon>
        <taxon>Gammaproteobacteria</taxon>
        <taxon>Cellvibrionales</taxon>
        <taxon>Microbulbiferaceae</taxon>
        <taxon>Microbulbifer</taxon>
    </lineage>
</organism>
<dbReference type="PANTHER" id="PTHR34047">
    <property type="entry name" value="NUCLEAR INTRON MATURASE 1, MITOCHONDRIAL-RELATED"/>
    <property type="match status" value="1"/>
</dbReference>
<dbReference type="InterPro" id="IPR043502">
    <property type="entry name" value="DNA/RNA_pol_sf"/>
</dbReference>
<gene>
    <name evidence="3" type="ORF">M8T91_08560</name>
</gene>
<proteinExistence type="inferred from homology"/>
<dbReference type="Pfam" id="PF00078">
    <property type="entry name" value="RVT_1"/>
    <property type="match status" value="1"/>
</dbReference>
<feature type="domain" description="Reverse transcriptase" evidence="2">
    <location>
        <begin position="1"/>
        <end position="104"/>
    </location>
</feature>
<dbReference type="PROSITE" id="PS50878">
    <property type="entry name" value="RT_POL"/>
    <property type="match status" value="1"/>
</dbReference>
<keyword evidence="3" id="KW-0808">Transferase</keyword>
<dbReference type="PANTHER" id="PTHR34047:SF8">
    <property type="entry name" value="PROTEIN YKFC"/>
    <property type="match status" value="1"/>
</dbReference>
<dbReference type="SUPFAM" id="SSF56672">
    <property type="entry name" value="DNA/RNA polymerases"/>
    <property type="match status" value="1"/>
</dbReference>
<keyword evidence="3" id="KW-0695">RNA-directed DNA polymerase</keyword>